<accession>A0A6J6IW55</accession>
<evidence type="ECO:0000256" key="1">
    <source>
        <dbReference type="SAM" id="MobiDB-lite"/>
    </source>
</evidence>
<feature type="compositionally biased region" description="Basic and acidic residues" evidence="1">
    <location>
        <begin position="215"/>
        <end position="224"/>
    </location>
</feature>
<organism evidence="3">
    <name type="scientific">freshwater metagenome</name>
    <dbReference type="NCBI Taxonomy" id="449393"/>
    <lineage>
        <taxon>unclassified sequences</taxon>
        <taxon>metagenomes</taxon>
        <taxon>ecological metagenomes</taxon>
    </lineage>
</organism>
<keyword evidence="2" id="KW-0812">Transmembrane</keyword>
<evidence type="ECO:0000256" key="2">
    <source>
        <dbReference type="SAM" id="Phobius"/>
    </source>
</evidence>
<keyword evidence="2" id="KW-1133">Transmembrane helix</keyword>
<dbReference type="EMBL" id="CAEZUP010000187">
    <property type="protein sequence ID" value="CAB4628982.1"/>
    <property type="molecule type" value="Genomic_DNA"/>
</dbReference>
<name>A0A6J6IW55_9ZZZZ</name>
<evidence type="ECO:0000313" key="3">
    <source>
        <dbReference type="EMBL" id="CAB4628982.1"/>
    </source>
</evidence>
<keyword evidence="2" id="KW-0472">Membrane</keyword>
<protein>
    <submittedName>
        <fullName evidence="3">Unannotated protein</fullName>
    </submittedName>
</protein>
<sequence length="224" mass="22310">MWPVNSRALKATLGAGVMAVFVGVFGLSALSASAQTTPTDPSTTTTSSSTTSTTEAPSTTTTTQASTTTTTLPTTTTTQQRSTTTQQRSTTSTAPRNSSTTSSTSSTTTTTAAPAPVTPSGYSGPSSDGGGWFTSGWKIASIVAGLIAAAGGLAFTTVLYWRQTRPGLAGASESGEPVGPSGLIGPVEPSLAAALRPDMGTGPITLPEPSPGFVTRDDLGLSPS</sequence>
<feature type="region of interest" description="Disordered" evidence="1">
    <location>
        <begin position="33"/>
        <end position="126"/>
    </location>
</feature>
<feature type="transmembrane region" description="Helical" evidence="2">
    <location>
        <begin position="139"/>
        <end position="161"/>
    </location>
</feature>
<proteinExistence type="predicted"/>
<dbReference type="AlphaFoldDB" id="A0A6J6IW55"/>
<reference evidence="3" key="1">
    <citation type="submission" date="2020-05" db="EMBL/GenBank/DDBJ databases">
        <authorList>
            <person name="Chiriac C."/>
            <person name="Salcher M."/>
            <person name="Ghai R."/>
            <person name="Kavagutti S V."/>
        </authorList>
    </citation>
    <scope>NUCLEOTIDE SEQUENCE</scope>
</reference>
<feature type="region of interest" description="Disordered" evidence="1">
    <location>
        <begin position="198"/>
        <end position="224"/>
    </location>
</feature>
<gene>
    <name evidence="3" type="ORF">UFOPK1835_02299</name>
</gene>